<feature type="non-terminal residue" evidence="1">
    <location>
        <position position="1"/>
    </location>
</feature>
<name>A0A0V0USW5_9BILA</name>
<keyword evidence="2" id="KW-1185">Reference proteome</keyword>
<protein>
    <submittedName>
        <fullName evidence="1">Uncharacterized protein</fullName>
    </submittedName>
</protein>
<accession>A0A0V0USW5</accession>
<dbReference type="AlphaFoldDB" id="A0A0V0USW5"/>
<dbReference type="Proteomes" id="UP000054783">
    <property type="component" value="Unassembled WGS sequence"/>
</dbReference>
<comment type="caution">
    <text evidence="1">The sequence shown here is derived from an EMBL/GenBank/DDBJ whole genome shotgun (WGS) entry which is preliminary data.</text>
</comment>
<reference evidence="1 2" key="1">
    <citation type="submission" date="2015-01" db="EMBL/GenBank/DDBJ databases">
        <title>Evolution of Trichinella species and genotypes.</title>
        <authorList>
            <person name="Korhonen P.K."/>
            <person name="Edoardo P."/>
            <person name="Giuseppe L.R."/>
            <person name="Gasser R.B."/>
        </authorList>
    </citation>
    <scope>NUCLEOTIDE SEQUENCE [LARGE SCALE GENOMIC DNA]</scope>
    <source>
        <strain evidence="1">ISS2496</strain>
    </source>
</reference>
<evidence type="ECO:0000313" key="1">
    <source>
        <dbReference type="EMBL" id="KRX54368.1"/>
    </source>
</evidence>
<dbReference type="EMBL" id="JYDQ01006337">
    <property type="protein sequence ID" value="KRX54368.1"/>
    <property type="molecule type" value="Genomic_DNA"/>
</dbReference>
<sequence>LMTGESMRSFAHRLQLLLERACDTEDKIREIR</sequence>
<gene>
    <name evidence="1" type="ORF">T12_16344</name>
</gene>
<evidence type="ECO:0000313" key="2">
    <source>
        <dbReference type="Proteomes" id="UP000054783"/>
    </source>
</evidence>
<proteinExistence type="predicted"/>
<organism evidence="1 2">
    <name type="scientific">Trichinella patagoniensis</name>
    <dbReference type="NCBI Taxonomy" id="990121"/>
    <lineage>
        <taxon>Eukaryota</taxon>
        <taxon>Metazoa</taxon>
        <taxon>Ecdysozoa</taxon>
        <taxon>Nematoda</taxon>
        <taxon>Enoplea</taxon>
        <taxon>Dorylaimia</taxon>
        <taxon>Trichinellida</taxon>
        <taxon>Trichinellidae</taxon>
        <taxon>Trichinella</taxon>
    </lineage>
</organism>